<dbReference type="AlphaFoldDB" id="A0A1F5ZSY4"/>
<dbReference type="InterPro" id="IPR011611">
    <property type="entry name" value="PfkB_dom"/>
</dbReference>
<dbReference type="GO" id="GO:0016301">
    <property type="term" value="F:kinase activity"/>
    <property type="evidence" value="ECO:0007669"/>
    <property type="project" value="UniProtKB-KW"/>
</dbReference>
<keyword evidence="1" id="KW-0808">Transferase</keyword>
<gene>
    <name evidence="4" type="ORF">A3D77_06565</name>
</gene>
<evidence type="ECO:0000313" key="4">
    <source>
        <dbReference type="EMBL" id="OGG15483.1"/>
    </source>
</evidence>
<evidence type="ECO:0000313" key="5">
    <source>
        <dbReference type="Proteomes" id="UP000176923"/>
    </source>
</evidence>
<dbReference type="InterPro" id="IPR029056">
    <property type="entry name" value="Ribokinase-like"/>
</dbReference>
<dbReference type="PROSITE" id="PS00584">
    <property type="entry name" value="PFKB_KINASES_2"/>
    <property type="match status" value="1"/>
</dbReference>
<dbReference type="SUPFAM" id="SSF53613">
    <property type="entry name" value="Ribokinase-like"/>
    <property type="match status" value="1"/>
</dbReference>
<feature type="domain" description="Carbohydrate kinase PfkB" evidence="3">
    <location>
        <begin position="195"/>
        <end position="268"/>
    </location>
</feature>
<dbReference type="Gene3D" id="3.40.1190.20">
    <property type="match status" value="1"/>
</dbReference>
<accession>A0A1F5ZSY4</accession>
<dbReference type="Pfam" id="PF00294">
    <property type="entry name" value="PfkB"/>
    <property type="match status" value="1"/>
</dbReference>
<evidence type="ECO:0000256" key="2">
    <source>
        <dbReference type="ARBA" id="ARBA00022777"/>
    </source>
</evidence>
<dbReference type="PANTHER" id="PTHR10584:SF166">
    <property type="entry name" value="RIBOKINASE"/>
    <property type="match status" value="1"/>
</dbReference>
<dbReference type="PANTHER" id="PTHR10584">
    <property type="entry name" value="SUGAR KINASE"/>
    <property type="match status" value="1"/>
</dbReference>
<protein>
    <recommendedName>
        <fullName evidence="3">Carbohydrate kinase PfkB domain-containing protein</fullName>
    </recommendedName>
</protein>
<name>A0A1F5ZSY4_9BACT</name>
<proteinExistence type="predicted"/>
<keyword evidence="2" id="KW-0418">Kinase</keyword>
<reference evidence="4 5" key="1">
    <citation type="journal article" date="2016" name="Nat. Commun.">
        <title>Thousands of microbial genomes shed light on interconnected biogeochemical processes in an aquifer system.</title>
        <authorList>
            <person name="Anantharaman K."/>
            <person name="Brown C.T."/>
            <person name="Hug L.A."/>
            <person name="Sharon I."/>
            <person name="Castelle C.J."/>
            <person name="Probst A.J."/>
            <person name="Thomas B.C."/>
            <person name="Singh A."/>
            <person name="Wilkins M.J."/>
            <person name="Karaoz U."/>
            <person name="Brodie E.L."/>
            <person name="Williams K.H."/>
            <person name="Hubbard S.S."/>
            <person name="Banfield J.F."/>
        </authorList>
    </citation>
    <scope>NUCLEOTIDE SEQUENCE [LARGE SCALE GENOMIC DNA]</scope>
</reference>
<dbReference type="EMBL" id="MFJL01000024">
    <property type="protein sequence ID" value="OGG15483.1"/>
    <property type="molecule type" value="Genomic_DNA"/>
</dbReference>
<evidence type="ECO:0000256" key="1">
    <source>
        <dbReference type="ARBA" id="ARBA00022679"/>
    </source>
</evidence>
<dbReference type="STRING" id="1798382.A3D77_06565"/>
<comment type="caution">
    <text evidence="4">The sequence shown here is derived from an EMBL/GenBank/DDBJ whole genome shotgun (WGS) entry which is preliminary data.</text>
</comment>
<evidence type="ECO:0000259" key="3">
    <source>
        <dbReference type="Pfam" id="PF00294"/>
    </source>
</evidence>
<organism evidence="4 5">
    <name type="scientific">Candidatus Gottesmanbacteria bacterium RIFCSPHIGHO2_02_FULL_39_11</name>
    <dbReference type="NCBI Taxonomy" id="1798382"/>
    <lineage>
        <taxon>Bacteria</taxon>
        <taxon>Candidatus Gottesmaniibacteriota</taxon>
    </lineage>
</organism>
<dbReference type="InterPro" id="IPR002173">
    <property type="entry name" value="Carboh/pur_kinase_PfkB_CS"/>
</dbReference>
<sequence>MKKSILLVGNLAIDENDTESGKYRGVGGSVYFAGKTVHNLGGEASVLSPFGNDIPKNSLKGLTLLNHSMIGPHPVVFRNINTENGERKQKAIIKKGSNDYEMDSSLEKLSSSSDAVIICPIIDNLTASDITKIKKRFPKSLYVLLPQGLLRTVDVNGNVRPKEITNEKNLIPLFDAIIYSDRDMSDPYEKAKRWSSHISTVIVTEEKKGCSVYHKGRLNHVPAFKVNTIADSTGSGDIFAGAFVLGFVKNRDMVSALNLAHAAAGFSLRFLPNELNYTIEDLKGFGKFQNRIISL</sequence>
<dbReference type="Proteomes" id="UP000176923">
    <property type="component" value="Unassembled WGS sequence"/>
</dbReference>